<keyword evidence="3 9" id="KW-0732">Signal</keyword>
<feature type="non-terminal residue" evidence="11">
    <location>
        <position position="441"/>
    </location>
</feature>
<dbReference type="Pfam" id="PF07502">
    <property type="entry name" value="MANEC"/>
    <property type="match status" value="1"/>
</dbReference>
<comment type="subcellular location">
    <subcellularLocation>
        <location evidence="1">Membrane</location>
        <topology evidence="1">Single-pass type I membrane protein</topology>
    </subcellularLocation>
</comment>
<evidence type="ECO:0000256" key="3">
    <source>
        <dbReference type="ARBA" id="ARBA00022729"/>
    </source>
</evidence>
<accession>A0A7L1RP52</accession>
<dbReference type="Proteomes" id="UP000572057">
    <property type="component" value="Unassembled WGS sequence"/>
</dbReference>
<dbReference type="InterPro" id="IPR041056">
    <property type="entry name" value="DUF5585"/>
</dbReference>
<evidence type="ECO:0000256" key="2">
    <source>
        <dbReference type="ARBA" id="ARBA00022692"/>
    </source>
</evidence>
<feature type="compositionally biased region" description="Polar residues" evidence="7">
    <location>
        <begin position="297"/>
        <end position="319"/>
    </location>
</feature>
<dbReference type="PANTHER" id="PTHR46876">
    <property type="entry name" value="LOW-DENSITY LIPOPROTEIN RECEPTOR-RELATED PROTEIN 11"/>
    <property type="match status" value="1"/>
</dbReference>
<dbReference type="GO" id="GO:0016020">
    <property type="term" value="C:membrane"/>
    <property type="evidence" value="ECO:0007669"/>
    <property type="project" value="UniProtKB-SubCell"/>
</dbReference>
<feature type="region of interest" description="Disordered" evidence="7">
    <location>
        <begin position="352"/>
        <end position="377"/>
    </location>
</feature>
<evidence type="ECO:0000256" key="6">
    <source>
        <dbReference type="ARBA" id="ARBA00023180"/>
    </source>
</evidence>
<keyword evidence="5 8" id="KW-0472">Membrane</keyword>
<feature type="chain" id="PRO_5029743773" evidence="9">
    <location>
        <begin position="20"/>
        <end position="441"/>
    </location>
</feature>
<feature type="region of interest" description="Disordered" evidence="7">
    <location>
        <begin position="290"/>
        <end position="332"/>
    </location>
</feature>
<proteinExistence type="predicted"/>
<sequence length="441" mass="46505">LLVITCVMAGPALSQQCSAEKMENSIIDIDLSLPRGVRGAEPLRVPSAGACVRACCSGHRLAGDKKCNLIIFYAARTSTRPNCYLFYCPSTEACPMKPATGLVSYKITTDIHGSEDESIKTENFSSNAYSLPSDAGAFISHSQDTHQNHTASVQQSVFHQASELLNHIGEHLDNMEPHTVFPESQRAEQSESLDPISRQKVITLPPNTPSAVPVGNPTASFPTTAQAGAPETSSASLTPLPTSTAQLEPLTTPVPPGAAKPNTARPTTAASLPAAATAAKPGVPATSITDTPVLLSKPTNPASASTTKQVTPNSRSATAPSGLRTPAMAPEPTVVFSNDTSHVTLPSFPGFILPSDSPTPSQNDLQGYDPSDSESSLSEGVLRGKGIFQLGEKSSLVAALFFGVIFFLLVIVLTGKKILESLQKRHYTRLDYLINGIYADV</sequence>
<dbReference type="AlphaFoldDB" id="A0A7L1RP52"/>
<evidence type="ECO:0000256" key="5">
    <source>
        <dbReference type="ARBA" id="ARBA00023136"/>
    </source>
</evidence>
<comment type="caution">
    <text evidence="11">The sequence shown here is derived from an EMBL/GenBank/DDBJ whole genome shotgun (WGS) entry which is preliminary data.</text>
</comment>
<dbReference type="SMART" id="SM00765">
    <property type="entry name" value="MANEC"/>
    <property type="match status" value="1"/>
</dbReference>
<dbReference type="PANTHER" id="PTHR46876:SF3">
    <property type="entry name" value="MANSC DOMAIN CONTAINING 1"/>
    <property type="match status" value="1"/>
</dbReference>
<keyword evidence="12" id="KW-1185">Reference proteome</keyword>
<dbReference type="Pfam" id="PF17823">
    <property type="entry name" value="DUF5585"/>
    <property type="match status" value="1"/>
</dbReference>
<dbReference type="PROSITE" id="PS50986">
    <property type="entry name" value="MANSC"/>
    <property type="match status" value="1"/>
</dbReference>
<evidence type="ECO:0000256" key="4">
    <source>
        <dbReference type="ARBA" id="ARBA00022989"/>
    </source>
</evidence>
<feature type="compositionally biased region" description="Polar residues" evidence="7">
    <location>
        <begin position="217"/>
        <end position="226"/>
    </location>
</feature>
<keyword evidence="2 8" id="KW-0812">Transmembrane</keyword>
<feature type="non-terminal residue" evidence="11">
    <location>
        <position position="1"/>
    </location>
</feature>
<keyword evidence="6" id="KW-0325">Glycoprotein</keyword>
<evidence type="ECO:0000256" key="8">
    <source>
        <dbReference type="SAM" id="Phobius"/>
    </source>
</evidence>
<evidence type="ECO:0000259" key="10">
    <source>
        <dbReference type="PROSITE" id="PS50986"/>
    </source>
</evidence>
<dbReference type="EMBL" id="VXBM01000377">
    <property type="protein sequence ID" value="NXO38875.1"/>
    <property type="molecule type" value="Genomic_DNA"/>
</dbReference>
<dbReference type="InterPro" id="IPR013980">
    <property type="entry name" value="MANSC_dom"/>
</dbReference>
<feature type="signal peptide" evidence="9">
    <location>
        <begin position="1"/>
        <end position="19"/>
    </location>
</feature>
<feature type="transmembrane region" description="Helical" evidence="8">
    <location>
        <begin position="396"/>
        <end position="415"/>
    </location>
</feature>
<dbReference type="OrthoDB" id="10071013at2759"/>
<dbReference type="InterPro" id="IPR011106">
    <property type="entry name" value="MANSC_N"/>
</dbReference>
<evidence type="ECO:0000256" key="9">
    <source>
        <dbReference type="SAM" id="SignalP"/>
    </source>
</evidence>
<organism evidence="11 12">
    <name type="scientific">Helopsaltes ochotensis</name>
    <name type="common">Middendorff's grasshopper-warbler</name>
    <dbReference type="NCBI Taxonomy" id="3150915"/>
    <lineage>
        <taxon>Eukaryota</taxon>
        <taxon>Metazoa</taxon>
        <taxon>Chordata</taxon>
        <taxon>Craniata</taxon>
        <taxon>Vertebrata</taxon>
        <taxon>Euteleostomi</taxon>
        <taxon>Archelosauria</taxon>
        <taxon>Archosauria</taxon>
        <taxon>Dinosauria</taxon>
        <taxon>Saurischia</taxon>
        <taxon>Theropoda</taxon>
        <taxon>Coelurosauria</taxon>
        <taxon>Aves</taxon>
        <taxon>Neognathae</taxon>
        <taxon>Neoaves</taxon>
        <taxon>Telluraves</taxon>
        <taxon>Australaves</taxon>
        <taxon>Passeriformes</taxon>
        <taxon>Sylvioidea</taxon>
        <taxon>Locustellidae</taxon>
        <taxon>Helopsaltes</taxon>
    </lineage>
</organism>
<evidence type="ECO:0000313" key="12">
    <source>
        <dbReference type="Proteomes" id="UP000572057"/>
    </source>
</evidence>
<gene>
    <name evidence="11" type="primary">Mansc1</name>
    <name evidence="11" type="ORF">LOCOCH_R00959</name>
</gene>
<evidence type="ECO:0000313" key="11">
    <source>
        <dbReference type="EMBL" id="NXO38875.1"/>
    </source>
</evidence>
<keyword evidence="4 8" id="KW-1133">Transmembrane helix</keyword>
<feature type="compositionally biased region" description="Low complexity" evidence="7">
    <location>
        <begin position="232"/>
        <end position="245"/>
    </location>
</feature>
<feature type="compositionally biased region" description="Polar residues" evidence="7">
    <location>
        <begin position="356"/>
        <end position="365"/>
    </location>
</feature>
<reference evidence="12" key="1">
    <citation type="submission" date="2019-09" db="EMBL/GenBank/DDBJ databases">
        <title>Bird 10,000 Genomes (B10K) Project - Family phase.</title>
        <authorList>
            <person name="Zhang G."/>
        </authorList>
    </citation>
    <scope>NUCLEOTIDE SEQUENCE [LARGE SCALE GENOMIC DNA]</scope>
</reference>
<feature type="domain" description="MANSC" evidence="10">
    <location>
        <begin position="21"/>
        <end position="105"/>
    </location>
</feature>
<evidence type="ECO:0000256" key="7">
    <source>
        <dbReference type="SAM" id="MobiDB-lite"/>
    </source>
</evidence>
<name>A0A7L1RP52_9PASS</name>
<protein>
    <submittedName>
        <fullName evidence="11">MANS1 protein</fullName>
    </submittedName>
</protein>
<feature type="region of interest" description="Disordered" evidence="7">
    <location>
        <begin position="201"/>
        <end position="270"/>
    </location>
</feature>
<evidence type="ECO:0000256" key="1">
    <source>
        <dbReference type="ARBA" id="ARBA00004479"/>
    </source>
</evidence>